<evidence type="ECO:0000313" key="5">
    <source>
        <dbReference type="Proteomes" id="UP001303614"/>
    </source>
</evidence>
<evidence type="ECO:0000313" key="4">
    <source>
        <dbReference type="Proteomes" id="UP000077659"/>
    </source>
</evidence>
<protein>
    <recommendedName>
        <fullName evidence="6">Transmembrane protein</fullName>
    </recommendedName>
</protein>
<keyword evidence="1" id="KW-0812">Transmembrane</keyword>
<feature type="transmembrane region" description="Helical" evidence="1">
    <location>
        <begin position="32"/>
        <end position="56"/>
    </location>
</feature>
<dbReference type="EMBL" id="LXNG01000001">
    <property type="protein sequence ID" value="OAG69343.1"/>
    <property type="molecule type" value="Genomic_DNA"/>
</dbReference>
<dbReference type="AlphaFoldDB" id="A0A1A9MFM9"/>
<dbReference type="Proteomes" id="UP000077659">
    <property type="component" value="Unassembled WGS sequence"/>
</dbReference>
<organism evidence="3 4">
    <name type="scientific">Xanthomonas floridensis</name>
    <dbReference type="NCBI Taxonomy" id="1843580"/>
    <lineage>
        <taxon>Bacteria</taxon>
        <taxon>Pseudomonadati</taxon>
        <taxon>Pseudomonadota</taxon>
        <taxon>Gammaproteobacteria</taxon>
        <taxon>Lysobacterales</taxon>
        <taxon>Lysobacteraceae</taxon>
        <taxon>Xanthomonas</taxon>
    </lineage>
</organism>
<dbReference type="Proteomes" id="UP001303614">
    <property type="component" value="Unassembled WGS sequence"/>
</dbReference>
<evidence type="ECO:0000313" key="2">
    <source>
        <dbReference type="EMBL" id="MEA5123551.1"/>
    </source>
</evidence>
<accession>A0A1A9MFM9</accession>
<name>A0A1A9MFM9_9XANT</name>
<dbReference type="STRING" id="1843580.A7D17_00545"/>
<dbReference type="RefSeq" id="WP_064507302.1">
    <property type="nucleotide sequence ID" value="NZ_JAYFSN010000001.1"/>
</dbReference>
<evidence type="ECO:0008006" key="6">
    <source>
        <dbReference type="Google" id="ProtNLM"/>
    </source>
</evidence>
<sequence>MDASPIANPSTTAAAASAEDLQQLKLLSIFHYVLAGITGLFSLFPLIHLFMGLAIVTGHLPMESTSPDAPPMDPRWFGWFFVVFAAAFICCGLTLAGFIAYAGRCIAQRRRHLLCLIVAGISCTFMPFGTVVGVFTLVVLLRPQVKALFGVAAPAA</sequence>
<dbReference type="OrthoDB" id="281928at2"/>
<proteinExistence type="predicted"/>
<evidence type="ECO:0000313" key="3">
    <source>
        <dbReference type="EMBL" id="OAG69343.1"/>
    </source>
</evidence>
<reference evidence="3 4" key="1">
    <citation type="submission" date="2016-05" db="EMBL/GenBank/DDBJ databases">
        <title>Pathogenic, phenotypic and molecular characterisation of Xanthomonas nasturtii sp. nov. and Xanthomonas floridensis sp. nov., new species of Xanthomonas associated with watercress production in Florida.</title>
        <authorList>
            <person name="Vicente J.G."/>
            <person name="Rothwell S."/>
            <person name="Holub E.B."/>
            <person name="Studholme D.J."/>
        </authorList>
    </citation>
    <scope>NUCLEOTIDE SEQUENCE [LARGE SCALE GENOMIC DNA]</scope>
    <source>
        <strain evidence="3 4">WHRI 8848</strain>
    </source>
</reference>
<keyword evidence="1" id="KW-0472">Membrane</keyword>
<reference evidence="2 5" key="2">
    <citation type="submission" date="2023-12" db="EMBL/GenBank/DDBJ databases">
        <title>Genome sequencing of Xanthomonas floridensis.</title>
        <authorList>
            <person name="Greer S."/>
            <person name="Harrison J."/>
            <person name="Grant M."/>
            <person name="Vicente J."/>
            <person name="Studholme D."/>
        </authorList>
    </citation>
    <scope>NUCLEOTIDE SEQUENCE [LARGE SCALE GENOMIC DNA]</scope>
    <source>
        <strain evidence="2 5">WHRI 8848</strain>
    </source>
</reference>
<comment type="caution">
    <text evidence="3">The sequence shown here is derived from an EMBL/GenBank/DDBJ whole genome shotgun (WGS) entry which is preliminary data.</text>
</comment>
<dbReference type="EMBL" id="JAYFSO010000006">
    <property type="protein sequence ID" value="MEA5123551.1"/>
    <property type="molecule type" value="Genomic_DNA"/>
</dbReference>
<keyword evidence="5" id="KW-1185">Reference proteome</keyword>
<feature type="transmembrane region" description="Helical" evidence="1">
    <location>
        <begin position="113"/>
        <end position="141"/>
    </location>
</feature>
<evidence type="ECO:0000256" key="1">
    <source>
        <dbReference type="SAM" id="Phobius"/>
    </source>
</evidence>
<gene>
    <name evidence="3" type="ORF">A7D17_00545</name>
    <name evidence="2" type="ORF">VB146_06675</name>
</gene>
<keyword evidence="1" id="KW-1133">Transmembrane helix</keyword>
<feature type="transmembrane region" description="Helical" evidence="1">
    <location>
        <begin position="76"/>
        <end position="101"/>
    </location>
</feature>